<name>A0ABT0A721_9GAMM</name>
<keyword evidence="8 12" id="KW-1133">Transmembrane helix</keyword>
<feature type="domain" description="Ion transport" evidence="13">
    <location>
        <begin position="41"/>
        <end position="214"/>
    </location>
</feature>
<keyword evidence="3" id="KW-0633">Potassium transport</keyword>
<evidence type="ECO:0000256" key="11">
    <source>
        <dbReference type="ARBA" id="ARBA00023303"/>
    </source>
</evidence>
<evidence type="ECO:0000313" key="15">
    <source>
        <dbReference type="Proteomes" id="UP001165423"/>
    </source>
</evidence>
<dbReference type="GO" id="GO:0034220">
    <property type="term" value="P:monoatomic ion transmembrane transport"/>
    <property type="evidence" value="ECO:0007669"/>
    <property type="project" value="UniProtKB-KW"/>
</dbReference>
<evidence type="ECO:0000256" key="5">
    <source>
        <dbReference type="ARBA" id="ARBA00022826"/>
    </source>
</evidence>
<evidence type="ECO:0000256" key="6">
    <source>
        <dbReference type="ARBA" id="ARBA00022882"/>
    </source>
</evidence>
<comment type="subcellular location">
    <subcellularLocation>
        <location evidence="1">Membrane</location>
        <topology evidence="1">Multi-pass membrane protein</topology>
    </subcellularLocation>
</comment>
<feature type="transmembrane region" description="Helical" evidence="12">
    <location>
        <begin position="167"/>
        <end position="187"/>
    </location>
</feature>
<keyword evidence="9" id="KW-0406">Ion transport</keyword>
<dbReference type="InterPro" id="IPR028325">
    <property type="entry name" value="VG_K_chnl"/>
</dbReference>
<dbReference type="PANTHER" id="PTHR11537:SF254">
    <property type="entry name" value="POTASSIUM VOLTAGE-GATED CHANNEL PROTEIN SHAB"/>
    <property type="match status" value="1"/>
</dbReference>
<evidence type="ECO:0000256" key="9">
    <source>
        <dbReference type="ARBA" id="ARBA00023065"/>
    </source>
</evidence>
<evidence type="ECO:0000313" key="14">
    <source>
        <dbReference type="EMBL" id="MCJ0826783.1"/>
    </source>
</evidence>
<gene>
    <name evidence="14" type="ORF">MQC88_12605</name>
</gene>
<dbReference type="Pfam" id="PF00520">
    <property type="entry name" value="Ion_trans"/>
    <property type="match status" value="1"/>
</dbReference>
<feature type="transmembrane region" description="Helical" evidence="12">
    <location>
        <begin position="133"/>
        <end position="155"/>
    </location>
</feature>
<dbReference type="InterPro" id="IPR027359">
    <property type="entry name" value="Volt_channel_dom_sf"/>
</dbReference>
<evidence type="ECO:0000256" key="7">
    <source>
        <dbReference type="ARBA" id="ARBA00022958"/>
    </source>
</evidence>
<keyword evidence="15" id="KW-1185">Reference proteome</keyword>
<keyword evidence="2" id="KW-0813">Transport</keyword>
<keyword evidence="4 12" id="KW-0812">Transmembrane</keyword>
<dbReference type="EMBL" id="JALGCL010000005">
    <property type="protein sequence ID" value="MCJ0826783.1"/>
    <property type="molecule type" value="Genomic_DNA"/>
</dbReference>
<evidence type="ECO:0000256" key="2">
    <source>
        <dbReference type="ARBA" id="ARBA00022448"/>
    </source>
</evidence>
<dbReference type="Gene3D" id="1.20.5.110">
    <property type="match status" value="1"/>
</dbReference>
<feature type="transmembrane region" description="Helical" evidence="12">
    <location>
        <begin position="21"/>
        <end position="40"/>
    </location>
</feature>
<keyword evidence="5" id="KW-0631">Potassium channel</keyword>
<dbReference type="PANTHER" id="PTHR11537">
    <property type="entry name" value="VOLTAGE-GATED POTASSIUM CHANNEL"/>
    <property type="match status" value="1"/>
</dbReference>
<keyword evidence="11 14" id="KW-0407">Ion channel</keyword>
<feature type="transmembrane region" description="Helical" evidence="12">
    <location>
        <begin position="46"/>
        <end position="65"/>
    </location>
</feature>
<evidence type="ECO:0000259" key="13">
    <source>
        <dbReference type="Pfam" id="PF00520"/>
    </source>
</evidence>
<dbReference type="Proteomes" id="UP001165423">
    <property type="component" value="Unassembled WGS sequence"/>
</dbReference>
<feature type="transmembrane region" description="Helical" evidence="12">
    <location>
        <begin position="193"/>
        <end position="220"/>
    </location>
</feature>
<keyword evidence="6" id="KW-0851">Voltage-gated channel</keyword>
<evidence type="ECO:0000256" key="1">
    <source>
        <dbReference type="ARBA" id="ARBA00004141"/>
    </source>
</evidence>
<proteinExistence type="predicted"/>
<evidence type="ECO:0000256" key="10">
    <source>
        <dbReference type="ARBA" id="ARBA00023136"/>
    </source>
</evidence>
<accession>A0ABT0A721</accession>
<reference evidence="14 15" key="1">
    <citation type="submission" date="2022-03" db="EMBL/GenBank/DDBJ databases">
        <title>Luteimonas soily sp. nov., a novel bacterium isolated from the soil.</title>
        <authorList>
            <person name="Zhang X."/>
        </authorList>
    </citation>
    <scope>NUCLEOTIDE SEQUENCE [LARGE SCALE GENOMIC DNA]</scope>
    <source>
        <strain evidence="14 15">50</strain>
    </source>
</reference>
<dbReference type="RefSeq" id="WP_243322621.1">
    <property type="nucleotide sequence ID" value="NZ_JALGCL010000005.1"/>
</dbReference>
<organism evidence="14 15">
    <name type="scientific">Cognatiluteimonas sedimenti</name>
    <dbReference type="NCBI Taxonomy" id="2927791"/>
    <lineage>
        <taxon>Bacteria</taxon>
        <taxon>Pseudomonadati</taxon>
        <taxon>Pseudomonadota</taxon>
        <taxon>Gammaproteobacteria</taxon>
        <taxon>Lysobacterales</taxon>
        <taxon>Lysobacteraceae</taxon>
        <taxon>Cognatiluteimonas</taxon>
    </lineage>
</organism>
<comment type="caution">
    <text evidence="14">The sequence shown here is derived from an EMBL/GenBank/DDBJ whole genome shotgun (WGS) entry which is preliminary data.</text>
</comment>
<keyword evidence="10 12" id="KW-0472">Membrane</keyword>
<dbReference type="InterPro" id="IPR005821">
    <property type="entry name" value="Ion_trans_dom"/>
</dbReference>
<evidence type="ECO:0000256" key="12">
    <source>
        <dbReference type="SAM" id="Phobius"/>
    </source>
</evidence>
<protein>
    <submittedName>
        <fullName evidence="14">Potassium channel family protein</fullName>
    </submittedName>
</protein>
<evidence type="ECO:0000256" key="3">
    <source>
        <dbReference type="ARBA" id="ARBA00022538"/>
    </source>
</evidence>
<evidence type="ECO:0000256" key="4">
    <source>
        <dbReference type="ARBA" id="ARBA00022692"/>
    </source>
</evidence>
<dbReference type="Gene3D" id="1.10.287.70">
    <property type="match status" value="1"/>
</dbReference>
<keyword evidence="7" id="KW-0630">Potassium</keyword>
<dbReference type="SUPFAM" id="SSF81324">
    <property type="entry name" value="Voltage-gated potassium channels"/>
    <property type="match status" value="1"/>
</dbReference>
<sequence>MNTRGRYTTLLRFQARLELPMIVLAFVWLALFIVEAVWGGRRWMEIAGSAIWAAFVVEFVVGYVLAPRKWSYVRRNWLKAVALLAPALRMLRMVRVLRLARAARLARGARVVRIVSSLNRGMRALGHTLGRRGAPYVVVLTLLVTVAGAAGMYAFENDPAGERGFDGFADALWWTGMIMTTMGSAYWPETAAGRVLCILLSLYAFAVFGYVTALLASFFVGRDVETGQLRANEVARLADEISQLRTSLEAKAGAGAAAAGADAN</sequence>
<dbReference type="Gene3D" id="1.20.120.350">
    <property type="entry name" value="Voltage-gated potassium channels. Chain C"/>
    <property type="match status" value="1"/>
</dbReference>
<evidence type="ECO:0000256" key="8">
    <source>
        <dbReference type="ARBA" id="ARBA00022989"/>
    </source>
</evidence>